<dbReference type="InterPro" id="IPR036388">
    <property type="entry name" value="WH-like_DNA-bd_sf"/>
</dbReference>
<dbReference type="InterPro" id="IPR000232">
    <property type="entry name" value="HSF_DNA-bd"/>
</dbReference>
<dbReference type="PRINTS" id="PR00056">
    <property type="entry name" value="HSFDOMAIN"/>
</dbReference>
<evidence type="ECO:0000256" key="6">
    <source>
        <dbReference type="SAM" id="MobiDB-lite"/>
    </source>
</evidence>
<dbReference type="InterPro" id="IPR036390">
    <property type="entry name" value="WH_DNA-bd_sf"/>
</dbReference>
<evidence type="ECO:0000313" key="8">
    <source>
        <dbReference type="EMBL" id="KAF2157931.1"/>
    </source>
</evidence>
<feature type="compositionally biased region" description="Polar residues" evidence="6">
    <location>
        <begin position="40"/>
        <end position="69"/>
    </location>
</feature>
<evidence type="ECO:0000256" key="5">
    <source>
        <dbReference type="RuleBase" id="RU004020"/>
    </source>
</evidence>
<reference evidence="8" key="1">
    <citation type="journal article" date="2020" name="Stud. Mycol.">
        <title>101 Dothideomycetes genomes: a test case for predicting lifestyles and emergence of pathogens.</title>
        <authorList>
            <person name="Haridas S."/>
            <person name="Albert R."/>
            <person name="Binder M."/>
            <person name="Bloem J."/>
            <person name="Labutti K."/>
            <person name="Salamov A."/>
            <person name="Andreopoulos B."/>
            <person name="Baker S."/>
            <person name="Barry K."/>
            <person name="Bills G."/>
            <person name="Bluhm B."/>
            <person name="Cannon C."/>
            <person name="Castanera R."/>
            <person name="Culley D."/>
            <person name="Daum C."/>
            <person name="Ezra D."/>
            <person name="Gonzalez J."/>
            <person name="Henrissat B."/>
            <person name="Kuo A."/>
            <person name="Liang C."/>
            <person name="Lipzen A."/>
            <person name="Lutzoni F."/>
            <person name="Magnuson J."/>
            <person name="Mondo S."/>
            <person name="Nolan M."/>
            <person name="Ohm R."/>
            <person name="Pangilinan J."/>
            <person name="Park H.-J."/>
            <person name="Ramirez L."/>
            <person name="Alfaro M."/>
            <person name="Sun H."/>
            <person name="Tritt A."/>
            <person name="Yoshinaga Y."/>
            <person name="Zwiers L.-H."/>
            <person name="Turgeon B."/>
            <person name="Goodwin S."/>
            <person name="Spatafora J."/>
            <person name="Crous P."/>
            <person name="Grigoriev I."/>
        </authorList>
    </citation>
    <scope>NUCLEOTIDE SEQUENCE</scope>
    <source>
        <strain evidence="8">CBS 260.36</strain>
    </source>
</reference>
<keyword evidence="4" id="KW-0539">Nucleus</keyword>
<dbReference type="GO" id="GO:0005634">
    <property type="term" value="C:nucleus"/>
    <property type="evidence" value="ECO:0007669"/>
    <property type="project" value="UniProtKB-SubCell"/>
</dbReference>
<keyword evidence="9" id="KW-1185">Reference proteome</keyword>
<dbReference type="Proteomes" id="UP000799439">
    <property type="component" value="Unassembled WGS sequence"/>
</dbReference>
<evidence type="ECO:0000256" key="4">
    <source>
        <dbReference type="ARBA" id="ARBA00023242"/>
    </source>
</evidence>
<accession>A0A9P4MSW6</accession>
<comment type="subcellular location">
    <subcellularLocation>
        <location evidence="1">Nucleus</location>
    </subcellularLocation>
</comment>
<feature type="region of interest" description="Disordered" evidence="6">
    <location>
        <begin position="386"/>
        <end position="451"/>
    </location>
</feature>
<sequence length="667" mass="73356">MPAQYTNQFGADALNSADFDPALFQSDLSSIQPQAFPDLNNPNLSTSNQLVRRPTNNQLTTRGSLNPQQQWLDITQQPAGAWGEPASEEDELDRKAAIAKKDATAKRKQIPPFVLKLWSFLNEDKNTDLIRWTDNGRAFTVLDEDEFARTLIPELFKHNNYASFVRQLNMYGFHKKVGLNANSMKAAEKKTKDPNVYWHDYFRQGKEDLLWLIQKPQSKSTSAKRKRGADGKDEESEDEKRTSPELDNSTLSRLKQGDTDLVVMPRTEVDALRTEVVKLQRQQSVISKMIGQLKDQNEQFYRQASEFQSLHDRHENSINAILTFLATFYNRSLSAGVDLSNMFGQQNTAQQQQHGSVVDVGDNDFQTNDLSQQLQKYRKPQLLLTSSPARPSSLQPPKVSTQPNSNRSSVSPPTTGGNRRSTTSATPGPSTSNASSPAMRDNADAPQSTNAAYPASEDMMSLINAANANTPSGSSPQFDFSNALNHAQNANGQNPLTPQQRTNMLNLIANQQAAASQPGANNALISPHPPPMPDLNQYARNQEQLEMLTRLQKEQDSKVQHLAGKLQPLSPSGTIPGLPDSYSQLGDADFDFDTFLQNPFDGAAEDGADHSLVSGTGDDDPTGLNFDFNAPDLPDEDELFGDTGTGMDSDGPKVESIHSDEGGTGGT</sequence>
<feature type="compositionally biased region" description="Basic and acidic residues" evidence="6">
    <location>
        <begin position="650"/>
        <end position="661"/>
    </location>
</feature>
<dbReference type="Pfam" id="PF00447">
    <property type="entry name" value="HSF_DNA-bind"/>
    <property type="match status" value="1"/>
</dbReference>
<dbReference type="PANTHER" id="PTHR10015:SF427">
    <property type="entry name" value="HEAT SHOCK FACTOR PROTEIN"/>
    <property type="match status" value="1"/>
</dbReference>
<comment type="caution">
    <text evidence="8">The sequence shown here is derived from an EMBL/GenBank/DDBJ whole genome shotgun (WGS) entry which is preliminary data.</text>
</comment>
<feature type="compositionally biased region" description="Polar residues" evidence="6">
    <location>
        <begin position="386"/>
        <end position="420"/>
    </location>
</feature>
<dbReference type="GO" id="GO:0043565">
    <property type="term" value="F:sequence-specific DNA binding"/>
    <property type="evidence" value="ECO:0007669"/>
    <property type="project" value="InterPro"/>
</dbReference>
<organism evidence="8 9">
    <name type="scientific">Myriangium duriaei CBS 260.36</name>
    <dbReference type="NCBI Taxonomy" id="1168546"/>
    <lineage>
        <taxon>Eukaryota</taxon>
        <taxon>Fungi</taxon>
        <taxon>Dikarya</taxon>
        <taxon>Ascomycota</taxon>
        <taxon>Pezizomycotina</taxon>
        <taxon>Dothideomycetes</taxon>
        <taxon>Dothideomycetidae</taxon>
        <taxon>Myriangiales</taxon>
        <taxon>Myriangiaceae</taxon>
        <taxon>Myriangium</taxon>
    </lineage>
</organism>
<dbReference type="FunFam" id="1.10.10.10:FF:000173">
    <property type="entry name" value="Heat shock transcription factor Hsf1"/>
    <property type="match status" value="1"/>
</dbReference>
<keyword evidence="3" id="KW-0238">DNA-binding</keyword>
<evidence type="ECO:0000256" key="3">
    <source>
        <dbReference type="ARBA" id="ARBA00023125"/>
    </source>
</evidence>
<evidence type="ECO:0000313" key="9">
    <source>
        <dbReference type="Proteomes" id="UP000799439"/>
    </source>
</evidence>
<feature type="region of interest" description="Disordered" evidence="6">
    <location>
        <begin position="220"/>
        <end position="258"/>
    </location>
</feature>
<proteinExistence type="inferred from homology"/>
<dbReference type="EMBL" id="ML996081">
    <property type="protein sequence ID" value="KAF2157931.1"/>
    <property type="molecule type" value="Genomic_DNA"/>
</dbReference>
<evidence type="ECO:0000256" key="1">
    <source>
        <dbReference type="ARBA" id="ARBA00004123"/>
    </source>
</evidence>
<feature type="region of interest" description="Disordered" evidence="6">
    <location>
        <begin position="512"/>
        <end position="536"/>
    </location>
</feature>
<evidence type="ECO:0000259" key="7">
    <source>
        <dbReference type="SMART" id="SM00415"/>
    </source>
</evidence>
<feature type="domain" description="HSF-type DNA-binding" evidence="7">
    <location>
        <begin position="109"/>
        <end position="216"/>
    </location>
</feature>
<feature type="compositionally biased region" description="Polar residues" evidence="6">
    <location>
        <begin position="512"/>
        <end position="524"/>
    </location>
</feature>
<dbReference type="AlphaFoldDB" id="A0A9P4MSW6"/>
<name>A0A9P4MSW6_9PEZI</name>
<gene>
    <name evidence="8" type="ORF">K461DRAFT_220538</name>
</gene>
<feature type="region of interest" description="Disordered" evidence="6">
    <location>
        <begin position="34"/>
        <end position="69"/>
    </location>
</feature>
<dbReference type="SMART" id="SM00415">
    <property type="entry name" value="HSF"/>
    <property type="match status" value="1"/>
</dbReference>
<dbReference type="OrthoDB" id="60033at2759"/>
<feature type="compositionally biased region" description="Low complexity" evidence="6">
    <location>
        <begin position="421"/>
        <end position="438"/>
    </location>
</feature>
<dbReference type="GO" id="GO:0003700">
    <property type="term" value="F:DNA-binding transcription factor activity"/>
    <property type="evidence" value="ECO:0007669"/>
    <property type="project" value="InterPro"/>
</dbReference>
<dbReference type="Gene3D" id="1.10.10.10">
    <property type="entry name" value="Winged helix-like DNA-binding domain superfamily/Winged helix DNA-binding domain"/>
    <property type="match status" value="1"/>
</dbReference>
<evidence type="ECO:0000256" key="2">
    <source>
        <dbReference type="ARBA" id="ARBA00006403"/>
    </source>
</evidence>
<dbReference type="SUPFAM" id="SSF46785">
    <property type="entry name" value="Winged helix' DNA-binding domain"/>
    <property type="match status" value="1"/>
</dbReference>
<dbReference type="PANTHER" id="PTHR10015">
    <property type="entry name" value="HEAT SHOCK TRANSCRIPTION FACTOR"/>
    <property type="match status" value="1"/>
</dbReference>
<comment type="similarity">
    <text evidence="2 5">Belongs to the HSF family.</text>
</comment>
<feature type="region of interest" description="Disordered" evidence="6">
    <location>
        <begin position="602"/>
        <end position="667"/>
    </location>
</feature>
<protein>
    <recommendedName>
        <fullName evidence="7">HSF-type DNA-binding domain-containing protein</fullName>
    </recommendedName>
</protein>